<dbReference type="SMART" id="SM00895">
    <property type="entry name" value="FCD"/>
    <property type="match status" value="1"/>
</dbReference>
<dbReference type="Gene3D" id="1.10.10.10">
    <property type="entry name" value="Winged helix-like DNA-binding domain superfamily/Winged helix DNA-binding domain"/>
    <property type="match status" value="1"/>
</dbReference>
<keyword evidence="6" id="KW-1185">Reference proteome</keyword>
<dbReference type="Proteomes" id="UP000537260">
    <property type="component" value="Unassembled WGS sequence"/>
</dbReference>
<protein>
    <submittedName>
        <fullName evidence="5">DNA-binding FadR family transcriptional regulator</fullName>
    </submittedName>
</protein>
<dbReference type="Gene3D" id="1.20.120.530">
    <property type="entry name" value="GntR ligand-binding domain-like"/>
    <property type="match status" value="1"/>
</dbReference>
<evidence type="ECO:0000256" key="1">
    <source>
        <dbReference type="ARBA" id="ARBA00023015"/>
    </source>
</evidence>
<dbReference type="SMART" id="SM00345">
    <property type="entry name" value="HTH_GNTR"/>
    <property type="match status" value="1"/>
</dbReference>
<dbReference type="PANTHER" id="PTHR43537">
    <property type="entry name" value="TRANSCRIPTIONAL REGULATOR, GNTR FAMILY"/>
    <property type="match status" value="1"/>
</dbReference>
<dbReference type="CDD" id="cd07377">
    <property type="entry name" value="WHTH_GntR"/>
    <property type="match status" value="1"/>
</dbReference>
<dbReference type="EMBL" id="JACCFM010000001">
    <property type="protein sequence ID" value="NYJ18632.1"/>
    <property type="molecule type" value="Genomic_DNA"/>
</dbReference>
<evidence type="ECO:0000313" key="6">
    <source>
        <dbReference type="Proteomes" id="UP000537260"/>
    </source>
</evidence>
<dbReference type="SUPFAM" id="SSF46785">
    <property type="entry name" value="Winged helix' DNA-binding domain"/>
    <property type="match status" value="1"/>
</dbReference>
<name>A0A7Z0ECX8_9MICO</name>
<accession>A0A7Z0ECX8</accession>
<evidence type="ECO:0000256" key="2">
    <source>
        <dbReference type="ARBA" id="ARBA00023125"/>
    </source>
</evidence>
<evidence type="ECO:0000256" key="3">
    <source>
        <dbReference type="ARBA" id="ARBA00023163"/>
    </source>
</evidence>
<evidence type="ECO:0000313" key="5">
    <source>
        <dbReference type="EMBL" id="NYJ18632.1"/>
    </source>
</evidence>
<dbReference type="PRINTS" id="PR00035">
    <property type="entry name" value="HTHGNTR"/>
</dbReference>
<sequence>MQPVRRRSLVDDVVEQIRAEISSGVWAVGDRIPSEYELIERLGVSRPSVRESVRALVQLGLLETRQGDGTYVVADDATQVALRRAIGTADSHEVIQVRRALDALAAQLAAVHRSDADIDALQEHLESRQLAIRSGDSEQFITHDIAFHVGVAKASGNSLLADLYASFDASLRTSVADNSCLSRNADPDRADLHNALYRAVAAQQPDQAVAAALGLLDQQAQSLLNGQE</sequence>
<comment type="caution">
    <text evidence="5">The sequence shown here is derived from an EMBL/GenBank/DDBJ whole genome shotgun (WGS) entry which is preliminary data.</text>
</comment>
<feature type="domain" description="HTH gntR-type" evidence="4">
    <location>
        <begin position="7"/>
        <end position="75"/>
    </location>
</feature>
<dbReference type="InterPro" id="IPR011711">
    <property type="entry name" value="GntR_C"/>
</dbReference>
<keyword evidence="1" id="KW-0805">Transcription regulation</keyword>
<dbReference type="GO" id="GO:0003700">
    <property type="term" value="F:DNA-binding transcription factor activity"/>
    <property type="evidence" value="ECO:0007669"/>
    <property type="project" value="InterPro"/>
</dbReference>
<dbReference type="PROSITE" id="PS50949">
    <property type="entry name" value="HTH_GNTR"/>
    <property type="match status" value="1"/>
</dbReference>
<organism evidence="5 6">
    <name type="scientific">Glaciibacter psychrotolerans</name>
    <dbReference type="NCBI Taxonomy" id="670054"/>
    <lineage>
        <taxon>Bacteria</taxon>
        <taxon>Bacillati</taxon>
        <taxon>Actinomycetota</taxon>
        <taxon>Actinomycetes</taxon>
        <taxon>Micrococcales</taxon>
        <taxon>Microbacteriaceae</taxon>
        <taxon>Glaciibacter</taxon>
    </lineage>
</organism>
<dbReference type="InterPro" id="IPR008920">
    <property type="entry name" value="TF_FadR/GntR_C"/>
</dbReference>
<dbReference type="Pfam" id="PF07729">
    <property type="entry name" value="FCD"/>
    <property type="match status" value="1"/>
</dbReference>
<gene>
    <name evidence="5" type="ORF">HNR05_000423</name>
</gene>
<dbReference type="AlphaFoldDB" id="A0A7Z0ECX8"/>
<dbReference type="SUPFAM" id="SSF48008">
    <property type="entry name" value="GntR ligand-binding domain-like"/>
    <property type="match status" value="1"/>
</dbReference>
<evidence type="ECO:0000259" key="4">
    <source>
        <dbReference type="PROSITE" id="PS50949"/>
    </source>
</evidence>
<dbReference type="InterPro" id="IPR036388">
    <property type="entry name" value="WH-like_DNA-bd_sf"/>
</dbReference>
<dbReference type="InterPro" id="IPR036390">
    <property type="entry name" value="WH_DNA-bd_sf"/>
</dbReference>
<dbReference type="InterPro" id="IPR000524">
    <property type="entry name" value="Tscrpt_reg_HTH_GntR"/>
</dbReference>
<dbReference type="RefSeq" id="WP_179577511.1">
    <property type="nucleotide sequence ID" value="NZ_JACCFM010000001.1"/>
</dbReference>
<dbReference type="GO" id="GO:0003677">
    <property type="term" value="F:DNA binding"/>
    <property type="evidence" value="ECO:0007669"/>
    <property type="project" value="UniProtKB-KW"/>
</dbReference>
<keyword evidence="2 5" id="KW-0238">DNA-binding</keyword>
<proteinExistence type="predicted"/>
<reference evidence="5 6" key="1">
    <citation type="submission" date="2020-07" db="EMBL/GenBank/DDBJ databases">
        <title>Sequencing the genomes of 1000 actinobacteria strains.</title>
        <authorList>
            <person name="Klenk H.-P."/>
        </authorList>
    </citation>
    <scope>NUCLEOTIDE SEQUENCE [LARGE SCALE GENOMIC DNA]</scope>
    <source>
        <strain evidence="5 6">LI1</strain>
    </source>
</reference>
<keyword evidence="3" id="KW-0804">Transcription</keyword>
<dbReference type="PANTHER" id="PTHR43537:SF47">
    <property type="entry name" value="REGULATORY PROTEIN GNTR HTH"/>
    <property type="match status" value="1"/>
</dbReference>
<dbReference type="Pfam" id="PF00392">
    <property type="entry name" value="GntR"/>
    <property type="match status" value="1"/>
</dbReference>